<reference evidence="2" key="1">
    <citation type="submission" date="2022-11" db="EMBL/GenBank/DDBJ databases">
        <title>WGS of Natronobacillus azotifigens 24KS-1, an anaerobic diazotrophic haloalkaliphile from soda-rich habitats.</title>
        <authorList>
            <person name="Sorokin D.Y."/>
            <person name="Merkel A.Y."/>
        </authorList>
    </citation>
    <scope>NUCLEOTIDE SEQUENCE</scope>
    <source>
        <strain evidence="2">24KS-1</strain>
    </source>
</reference>
<dbReference type="InterPro" id="IPR024515">
    <property type="entry name" value="DUF3397"/>
</dbReference>
<name>A0A9J6RGG0_9BACI</name>
<evidence type="ECO:0000313" key="2">
    <source>
        <dbReference type="EMBL" id="MCZ0704526.1"/>
    </source>
</evidence>
<proteinExistence type="predicted"/>
<keyword evidence="1" id="KW-0812">Transmembrane</keyword>
<feature type="transmembrane region" description="Helical" evidence="1">
    <location>
        <begin position="64"/>
        <end position="88"/>
    </location>
</feature>
<organism evidence="2 3">
    <name type="scientific">Natronobacillus azotifigens</name>
    <dbReference type="NCBI Taxonomy" id="472978"/>
    <lineage>
        <taxon>Bacteria</taxon>
        <taxon>Bacillati</taxon>
        <taxon>Bacillota</taxon>
        <taxon>Bacilli</taxon>
        <taxon>Bacillales</taxon>
        <taxon>Bacillaceae</taxon>
        <taxon>Natronobacillus</taxon>
    </lineage>
</organism>
<comment type="caution">
    <text evidence="2">The sequence shown here is derived from an EMBL/GenBank/DDBJ whole genome shotgun (WGS) entry which is preliminary data.</text>
</comment>
<keyword evidence="3" id="KW-1185">Reference proteome</keyword>
<keyword evidence="1" id="KW-0472">Membrane</keyword>
<dbReference type="RefSeq" id="WP_268781300.1">
    <property type="nucleotide sequence ID" value="NZ_JAPRAT010000041.1"/>
</dbReference>
<accession>A0A9J6RGG0</accession>
<feature type="transmembrane region" description="Helical" evidence="1">
    <location>
        <begin position="100"/>
        <end position="123"/>
    </location>
</feature>
<keyword evidence="1" id="KW-1133">Transmembrane helix</keyword>
<dbReference type="Proteomes" id="UP001084197">
    <property type="component" value="Unassembled WGS sequence"/>
</dbReference>
<dbReference type="Pfam" id="PF11877">
    <property type="entry name" value="DUF3397"/>
    <property type="match status" value="1"/>
</dbReference>
<sequence>MLQQLFAYLLGIMVTFPLLVTLLLYYLFKKSTGNKKYAVHASMQYSACFYLLSFFVIVDQTFGSSYIGWTIVILLTLLLFFIIIQWKLIGDIIFKRVWQLFLRTIFFLFFIINFLIIIIALLLKLVS</sequence>
<feature type="transmembrane region" description="Helical" evidence="1">
    <location>
        <begin position="6"/>
        <end position="28"/>
    </location>
</feature>
<evidence type="ECO:0000313" key="3">
    <source>
        <dbReference type="Proteomes" id="UP001084197"/>
    </source>
</evidence>
<gene>
    <name evidence="2" type="ORF">OWO01_15045</name>
</gene>
<dbReference type="EMBL" id="JAPRAT010000041">
    <property type="protein sequence ID" value="MCZ0704526.1"/>
    <property type="molecule type" value="Genomic_DNA"/>
</dbReference>
<dbReference type="AlphaFoldDB" id="A0A9J6RGG0"/>
<protein>
    <submittedName>
        <fullName evidence="2">DUF3397 family protein</fullName>
    </submittedName>
</protein>
<evidence type="ECO:0000256" key="1">
    <source>
        <dbReference type="SAM" id="Phobius"/>
    </source>
</evidence>
<feature type="transmembrane region" description="Helical" evidence="1">
    <location>
        <begin position="37"/>
        <end position="58"/>
    </location>
</feature>